<gene>
    <name evidence="2" type="ORF">SAMN05444167_2602</name>
</gene>
<proteinExistence type="predicted"/>
<accession>A0A1G7LRY5</accession>
<sequence length="184" mass="18809">MNAVSCSIALGMALSMGVAGAQTSANGMVTPPGTQNKTSATHPCANMDASGQPTTQAQVEAGCTGLAPGFVSPSTNMPPPEHHDVTAVIRVNSVVAKPDKFPYPMDFQVVGDATMLKAKLPQVRACLGVAKSWTKRANAATSTTCVDHKGEVVAYQECKPADGAVPMVCNAAEPVKGDAVAVVQ</sequence>
<evidence type="ECO:0000313" key="3">
    <source>
        <dbReference type="Proteomes" id="UP000182427"/>
    </source>
</evidence>
<evidence type="ECO:0000313" key="2">
    <source>
        <dbReference type="EMBL" id="SDF51729.1"/>
    </source>
</evidence>
<protein>
    <submittedName>
        <fullName evidence="2">Uncharacterized protein</fullName>
    </submittedName>
</protein>
<dbReference type="Proteomes" id="UP000182427">
    <property type="component" value="Chromosome I"/>
</dbReference>
<feature type="chain" id="PRO_5009241891" evidence="1">
    <location>
        <begin position="22"/>
        <end position="184"/>
    </location>
</feature>
<organism evidence="2 3">
    <name type="scientific">Terriglobus roseus</name>
    <dbReference type="NCBI Taxonomy" id="392734"/>
    <lineage>
        <taxon>Bacteria</taxon>
        <taxon>Pseudomonadati</taxon>
        <taxon>Acidobacteriota</taxon>
        <taxon>Terriglobia</taxon>
        <taxon>Terriglobales</taxon>
        <taxon>Acidobacteriaceae</taxon>
        <taxon>Terriglobus</taxon>
    </lineage>
</organism>
<feature type="signal peptide" evidence="1">
    <location>
        <begin position="1"/>
        <end position="21"/>
    </location>
</feature>
<keyword evidence="3" id="KW-1185">Reference proteome</keyword>
<dbReference type="AlphaFoldDB" id="A0A1G7LRY5"/>
<keyword evidence="1" id="KW-0732">Signal</keyword>
<reference evidence="2 3" key="1">
    <citation type="submission" date="2016-10" db="EMBL/GenBank/DDBJ databases">
        <authorList>
            <person name="de Groot N.N."/>
        </authorList>
    </citation>
    <scope>NUCLEOTIDE SEQUENCE [LARGE SCALE GENOMIC DNA]</scope>
    <source>
        <strain evidence="2 3">GAS232</strain>
    </source>
</reference>
<evidence type="ECO:0000256" key="1">
    <source>
        <dbReference type="SAM" id="SignalP"/>
    </source>
</evidence>
<dbReference type="EMBL" id="LT629690">
    <property type="protein sequence ID" value="SDF51729.1"/>
    <property type="molecule type" value="Genomic_DNA"/>
</dbReference>
<dbReference type="OrthoDB" id="114291at2"/>
<name>A0A1G7LRY5_9BACT</name>
<dbReference type="RefSeq" id="WP_156785118.1">
    <property type="nucleotide sequence ID" value="NZ_LT629690.1"/>
</dbReference>